<protein>
    <recommendedName>
        <fullName evidence="3">F-box/LRR-repeat protein 15</fullName>
    </recommendedName>
</protein>
<dbReference type="Pfam" id="PF13516">
    <property type="entry name" value="LRR_6"/>
    <property type="match status" value="1"/>
</dbReference>
<dbReference type="InterPro" id="IPR006553">
    <property type="entry name" value="Leu-rich_rpt_Cys-con_subtyp"/>
</dbReference>
<dbReference type="InterPro" id="IPR001611">
    <property type="entry name" value="Leu-rich_rpt"/>
</dbReference>
<dbReference type="AlphaFoldDB" id="A0AAE1KBU7"/>
<gene>
    <name evidence="1" type="ORF">Pcinc_023693</name>
</gene>
<name>A0AAE1KBU7_PETCI</name>
<keyword evidence="2" id="KW-1185">Reference proteome</keyword>
<reference evidence="1" key="1">
    <citation type="submission" date="2023-10" db="EMBL/GenBank/DDBJ databases">
        <title>Genome assemblies of two species of porcelain crab, Petrolisthes cinctipes and Petrolisthes manimaculis (Anomura: Porcellanidae).</title>
        <authorList>
            <person name="Angst P."/>
        </authorList>
    </citation>
    <scope>NUCLEOTIDE SEQUENCE</scope>
    <source>
        <strain evidence="1">PB745_01</strain>
        <tissue evidence="1">Gill</tissue>
    </source>
</reference>
<accession>A0AAE1KBU7</accession>
<comment type="caution">
    <text evidence="1">The sequence shown here is derived from an EMBL/GenBank/DDBJ whole genome shotgun (WGS) entry which is preliminary data.</text>
</comment>
<organism evidence="1 2">
    <name type="scientific">Petrolisthes cinctipes</name>
    <name type="common">Flat porcelain crab</name>
    <dbReference type="NCBI Taxonomy" id="88211"/>
    <lineage>
        <taxon>Eukaryota</taxon>
        <taxon>Metazoa</taxon>
        <taxon>Ecdysozoa</taxon>
        <taxon>Arthropoda</taxon>
        <taxon>Crustacea</taxon>
        <taxon>Multicrustacea</taxon>
        <taxon>Malacostraca</taxon>
        <taxon>Eumalacostraca</taxon>
        <taxon>Eucarida</taxon>
        <taxon>Decapoda</taxon>
        <taxon>Pleocyemata</taxon>
        <taxon>Anomura</taxon>
        <taxon>Galatheoidea</taxon>
        <taxon>Porcellanidae</taxon>
        <taxon>Petrolisthes</taxon>
    </lineage>
</organism>
<evidence type="ECO:0008006" key="3">
    <source>
        <dbReference type="Google" id="ProtNLM"/>
    </source>
</evidence>
<evidence type="ECO:0000313" key="2">
    <source>
        <dbReference type="Proteomes" id="UP001286313"/>
    </source>
</evidence>
<proteinExistence type="predicted"/>
<dbReference type="Proteomes" id="UP001286313">
    <property type="component" value="Unassembled WGS sequence"/>
</dbReference>
<dbReference type="InterPro" id="IPR050648">
    <property type="entry name" value="F-box_LRR-repeat"/>
</dbReference>
<dbReference type="SUPFAM" id="SSF52047">
    <property type="entry name" value="RNI-like"/>
    <property type="match status" value="1"/>
</dbReference>
<dbReference type="PANTHER" id="PTHR13382">
    <property type="entry name" value="MITOCHONDRIAL ATP SYNTHASE COUPLING FACTOR B"/>
    <property type="match status" value="1"/>
</dbReference>
<evidence type="ECO:0000313" key="1">
    <source>
        <dbReference type="EMBL" id="KAK3871131.1"/>
    </source>
</evidence>
<sequence length="315" mass="36424">MVQQRSETSLESFMCEETIKVKPIRAKKDITMTRSVPLELTHLPWQDVIFQHILPRLSLKDLCRLRGTSNTFLHMFNDYMASCKRLDFTGFRVSDQGFRKVVENCENLQRLSMADCDWVTDALLMPVFRNNTSLIYVDLCRCKGLTGAAFQILVVKCKKLNTLLVGDCPWFSCGCWQVLILHQTQLQCINLSGCWNIDLETLEQFFQKFPQLKKVDMSKIEKLTDMHLYQLASHCPGLEVLNVSGCWRLTDQGLKKVVDYCPRLRVLNVMHCRRVTEQYLCSLLIGGINVVCGHSLTEMVKRRKSVNHLRINIQI</sequence>
<dbReference type="SMART" id="SM00367">
    <property type="entry name" value="LRR_CC"/>
    <property type="match status" value="7"/>
</dbReference>
<dbReference type="GO" id="GO:0005737">
    <property type="term" value="C:cytoplasm"/>
    <property type="evidence" value="ECO:0007669"/>
    <property type="project" value="TreeGrafter"/>
</dbReference>
<dbReference type="CDD" id="cd22126">
    <property type="entry name" value="F-box_FBXL15"/>
    <property type="match status" value="1"/>
</dbReference>
<dbReference type="InterPro" id="IPR032675">
    <property type="entry name" value="LRR_dom_sf"/>
</dbReference>
<dbReference type="EMBL" id="JAWQEG010002561">
    <property type="protein sequence ID" value="KAK3871131.1"/>
    <property type="molecule type" value="Genomic_DNA"/>
</dbReference>
<dbReference type="Gene3D" id="3.80.10.10">
    <property type="entry name" value="Ribonuclease Inhibitor"/>
    <property type="match status" value="2"/>
</dbReference>